<dbReference type="Gene3D" id="3.80.10.10">
    <property type="entry name" value="Ribonuclease Inhibitor"/>
    <property type="match status" value="2"/>
</dbReference>
<dbReference type="SUPFAM" id="SSF52047">
    <property type="entry name" value="RNI-like"/>
    <property type="match status" value="1"/>
</dbReference>
<dbReference type="InterPro" id="IPR050694">
    <property type="entry name" value="LRRC14/PRAME"/>
</dbReference>
<dbReference type="InterPro" id="IPR032675">
    <property type="entry name" value="LRR_dom_sf"/>
</dbReference>
<evidence type="ECO:0000256" key="1">
    <source>
        <dbReference type="ARBA" id="ARBA00022737"/>
    </source>
</evidence>
<dbReference type="GeneID" id="106471556"/>
<sequence>MTNTNIGDFSAPFRWKGALFRIQYRNYDAEDPTIPNQTDVTVRKTDLSILSFESFPTLKECCCKVLVSDALLAKYASSLLPSELHYHMMKKALEKKRDRSVNVLLQVWPAVSLTLRTLLPQLFCTSSVLYDDLVYRSQIQHAILCTTSLVRSLMCIIEHPDILSVGKLKMLDLRCFPTVDLMVQYISRFLLSKTTNSSFSTSRKRHRSPSPTSFAQNRNLDKVSRSEPFILSIDAVVRGSETCNLLCKALSISKSSHSPLKLQINQLDVSNVRDKELEALLKHIDHENLTGLSLQYNSLLPSGISILAPQISSLKNLSALDLSCNIINLTENPDVRDVVSGMLSSMHNLKRLDFSNNRVGNCLRELLSTKEGKFTASSSNRSTDSPQSLEYLKLSACRLTQSDLLYISTSNHRFTLRELDLGENVLFIYMSSLVQLLHATKNLEVLELEGCGFKDDHFLPLIKAISSLKKLWYLNLAGHEVTTKELYGSIPLLAALPHLECVRITYPNECYDSSDQEICVNMKASVETKLKELFSKNLYSSHRNPMSRMVRIVWTDDYYQEILQVVFIP</sequence>
<evidence type="ECO:0000313" key="3">
    <source>
        <dbReference type="RefSeq" id="XP_013787614.1"/>
    </source>
</evidence>
<organism evidence="2 3">
    <name type="scientific">Limulus polyphemus</name>
    <name type="common">Atlantic horseshoe crab</name>
    <dbReference type="NCBI Taxonomy" id="6850"/>
    <lineage>
        <taxon>Eukaryota</taxon>
        <taxon>Metazoa</taxon>
        <taxon>Ecdysozoa</taxon>
        <taxon>Arthropoda</taxon>
        <taxon>Chelicerata</taxon>
        <taxon>Merostomata</taxon>
        <taxon>Xiphosura</taxon>
        <taxon>Limulidae</taxon>
        <taxon>Limulus</taxon>
    </lineage>
</organism>
<accession>A0ABM1BS55</accession>
<dbReference type="RefSeq" id="XP_013787614.1">
    <property type="nucleotide sequence ID" value="XM_013932160.2"/>
</dbReference>
<gene>
    <name evidence="3" type="primary">LOC106471556</name>
</gene>
<dbReference type="Proteomes" id="UP000694941">
    <property type="component" value="Unplaced"/>
</dbReference>
<keyword evidence="1" id="KW-0677">Repeat</keyword>
<dbReference type="PANTHER" id="PTHR14224:SF37">
    <property type="entry name" value="LEUCINE-RICH REPEAT-CONTAINING PROTEIN 14"/>
    <property type="match status" value="1"/>
</dbReference>
<proteinExistence type="predicted"/>
<dbReference type="PANTHER" id="PTHR14224">
    <property type="entry name" value="SIMILAR TO PREFERENTIALLY EXPRESSED ANTIGEN IN MELANOMA-LIKE 3"/>
    <property type="match status" value="1"/>
</dbReference>
<keyword evidence="2" id="KW-1185">Reference proteome</keyword>
<reference evidence="3" key="1">
    <citation type="submission" date="2025-08" db="UniProtKB">
        <authorList>
            <consortium name="RefSeq"/>
        </authorList>
    </citation>
    <scope>IDENTIFICATION</scope>
    <source>
        <tissue evidence="3">Muscle</tissue>
    </source>
</reference>
<evidence type="ECO:0000313" key="2">
    <source>
        <dbReference type="Proteomes" id="UP000694941"/>
    </source>
</evidence>
<protein>
    <submittedName>
        <fullName evidence="3">Leucine-rich repeat-containing protein 14-like isoform X1</fullName>
    </submittedName>
</protein>
<name>A0ABM1BS55_LIMPO</name>